<accession>A0A8J6Y6N3</accession>
<dbReference type="AlphaFoldDB" id="A0A8J6Y6N3"/>
<proteinExistence type="inferred from homology"/>
<name>A0A8J6Y6N3_9BACT</name>
<evidence type="ECO:0000313" key="6">
    <source>
        <dbReference type="EMBL" id="MBD3870549.1"/>
    </source>
</evidence>
<feature type="binding site" evidence="4">
    <location>
        <position position="173"/>
    </location>
    <ligand>
        <name>substrate</name>
    </ligand>
</feature>
<feature type="binding site" evidence="5">
    <location>
        <position position="349"/>
    </location>
    <ligand>
        <name>UTP</name>
        <dbReference type="ChEBI" id="CHEBI:46398"/>
    </ligand>
</feature>
<dbReference type="Proteomes" id="UP000598633">
    <property type="component" value="Unassembled WGS sequence"/>
</dbReference>
<reference evidence="6 7" key="1">
    <citation type="submission" date="2020-08" db="EMBL/GenBank/DDBJ databases">
        <title>Acidobacteriota in marine sediments use diverse sulfur dissimilation pathways.</title>
        <authorList>
            <person name="Wasmund K."/>
        </authorList>
    </citation>
    <scope>NUCLEOTIDE SEQUENCE [LARGE SCALE GENOMIC DNA]</scope>
    <source>
        <strain evidence="6">MAG AM3-A</strain>
    </source>
</reference>
<dbReference type="Gene3D" id="2.160.10.10">
    <property type="entry name" value="Hexapeptide repeat proteins"/>
    <property type="match status" value="1"/>
</dbReference>
<dbReference type="InterPro" id="IPR002618">
    <property type="entry name" value="UDPGP_fam"/>
</dbReference>
<gene>
    <name evidence="6" type="ORF">IFJ97_04235</name>
</gene>
<keyword evidence="2" id="KW-0808">Transferase</keyword>
<dbReference type="GO" id="GO:0006011">
    <property type="term" value="P:UDP-alpha-D-glucose metabolic process"/>
    <property type="evidence" value="ECO:0007669"/>
    <property type="project" value="InterPro"/>
</dbReference>
<feature type="binding site" evidence="5">
    <location>
        <position position="144"/>
    </location>
    <ligand>
        <name>UTP</name>
        <dbReference type="ChEBI" id="CHEBI:46398"/>
    </ligand>
</feature>
<dbReference type="EMBL" id="JACXWA010000069">
    <property type="protein sequence ID" value="MBD3870549.1"/>
    <property type="molecule type" value="Genomic_DNA"/>
</dbReference>
<evidence type="ECO:0000256" key="1">
    <source>
        <dbReference type="ARBA" id="ARBA00010401"/>
    </source>
</evidence>
<dbReference type="InterPro" id="IPR029044">
    <property type="entry name" value="Nucleotide-diphossugar_trans"/>
</dbReference>
<dbReference type="Pfam" id="PF01704">
    <property type="entry name" value="UDPGP"/>
    <property type="match status" value="1"/>
</dbReference>
<evidence type="ECO:0000256" key="2">
    <source>
        <dbReference type="ARBA" id="ARBA00022679"/>
    </source>
</evidence>
<evidence type="ECO:0000256" key="5">
    <source>
        <dbReference type="PIRSR" id="PIRSR000806-2"/>
    </source>
</evidence>
<evidence type="ECO:0000313" key="7">
    <source>
        <dbReference type="Proteomes" id="UP000598633"/>
    </source>
</evidence>
<comment type="caution">
    <text evidence="6">The sequence shown here is derived from an EMBL/GenBank/DDBJ whole genome shotgun (WGS) entry which is preliminary data.</text>
</comment>
<comment type="similarity">
    <text evidence="1">Belongs to the UDPGP type 1 family.</text>
</comment>
<feature type="binding site" evidence="5">
    <location>
        <position position="203"/>
    </location>
    <ligand>
        <name>UTP</name>
        <dbReference type="ChEBI" id="CHEBI:46398"/>
    </ligand>
</feature>
<organism evidence="6 7">
    <name type="scientific">Candidatus Sulfomarinibacter kjeldsenii</name>
    <dbReference type="NCBI Taxonomy" id="2885994"/>
    <lineage>
        <taxon>Bacteria</taxon>
        <taxon>Pseudomonadati</taxon>
        <taxon>Acidobacteriota</taxon>
        <taxon>Thermoanaerobaculia</taxon>
        <taxon>Thermoanaerobaculales</taxon>
        <taxon>Candidatus Sulfomarinibacteraceae</taxon>
        <taxon>Candidatus Sulfomarinibacter</taxon>
    </lineage>
</organism>
<dbReference type="GO" id="GO:0003983">
    <property type="term" value="F:UTP:glucose-1-phosphate uridylyltransferase activity"/>
    <property type="evidence" value="ECO:0007669"/>
    <property type="project" value="InterPro"/>
</dbReference>
<evidence type="ECO:0000256" key="3">
    <source>
        <dbReference type="ARBA" id="ARBA00022695"/>
    </source>
</evidence>
<dbReference type="InterPro" id="IPR016267">
    <property type="entry name" value="UDPGP_trans"/>
</dbReference>
<dbReference type="SUPFAM" id="SSF53448">
    <property type="entry name" value="Nucleotide-diphospho-sugar transferases"/>
    <property type="match status" value="1"/>
</dbReference>
<sequence>MREAGVSAPAIASFRLHYQRLCGGEKGFLPEKDIRPIESLPDSETFYEYFEAGQSVMASAAVIKLNGGLGTSMGLDRAKTLLPVRGNLTFLDLIARQVLSLRKQVGTEIPLVLMNSYRTSQDCDRALAEYPELQVAKLPLGFLQNMVPKVLEDGLTPAEHDNRPKLGWCPPGHGDLFTAIKGSGLLDQMIERGVEYSFVSNADNLGAALDPSLLGYMVANDLDFMLEAADRTPADRKGGHLCQLLDGRLALRESAQCPTEEEEIFQDVSRHHYFNTNNLWIHLPTLNRLLEEHGGFLPLPTVVNRKNLDPRDPMSPRVLQLETVMGTAISLFPKAAAVRVPRRRFSPVKNTNDLLGVRSDAYDLSPDGRIVLSAGRSEPPVIRLDEDVYKMIDEFEKRFPRGTPSLRLCDRLAIKGDVTFGSGVAIEGRVEIRANNKASVRDGTVIRGTVDL</sequence>
<evidence type="ECO:0000256" key="4">
    <source>
        <dbReference type="PIRSR" id="PIRSR000806-1"/>
    </source>
</evidence>
<dbReference type="PANTHER" id="PTHR43511">
    <property type="match status" value="1"/>
</dbReference>
<dbReference type="PIRSF" id="PIRSF000806">
    <property type="entry name" value="UDPGP"/>
    <property type="match status" value="1"/>
</dbReference>
<dbReference type="FunFam" id="2.160.10.10:FF:000001">
    <property type="entry name" value="UTP--glucose-1-phosphate uridylyltransferase"/>
    <property type="match status" value="1"/>
</dbReference>
<dbReference type="Gene3D" id="3.90.550.10">
    <property type="entry name" value="Spore Coat Polysaccharide Biosynthesis Protein SpsA, Chain A"/>
    <property type="match status" value="1"/>
</dbReference>
<keyword evidence="3 6" id="KW-0548">Nucleotidyltransferase</keyword>
<feature type="binding site" evidence="5">
    <location>
        <position position="172"/>
    </location>
    <ligand>
        <name>UTP</name>
        <dbReference type="ChEBI" id="CHEBI:46398"/>
    </ligand>
</feature>
<feature type="binding site" evidence="5">
    <location>
        <position position="79"/>
    </location>
    <ligand>
        <name>UTP</name>
        <dbReference type="ChEBI" id="CHEBI:46398"/>
    </ligand>
</feature>
<protein>
    <submittedName>
        <fullName evidence="6">UTP--glucose-1-phosphate uridylyltransferase</fullName>
    </submittedName>
</protein>